<dbReference type="Proteomes" id="UP000681720">
    <property type="component" value="Unassembled WGS sequence"/>
</dbReference>
<evidence type="ECO:0000313" key="3">
    <source>
        <dbReference type="EMBL" id="CAF5111105.1"/>
    </source>
</evidence>
<gene>
    <name evidence="2" type="ORF">BYL167_LOCUS55047</name>
    <name evidence="3" type="ORF">GIL414_LOCUS63166</name>
</gene>
<name>A0A8S3DM83_9BILA</name>
<organism evidence="2 4">
    <name type="scientific">Rotaria magnacalcarata</name>
    <dbReference type="NCBI Taxonomy" id="392030"/>
    <lineage>
        <taxon>Eukaryota</taxon>
        <taxon>Metazoa</taxon>
        <taxon>Spiralia</taxon>
        <taxon>Gnathifera</taxon>
        <taxon>Rotifera</taxon>
        <taxon>Eurotatoria</taxon>
        <taxon>Bdelloidea</taxon>
        <taxon>Philodinida</taxon>
        <taxon>Philodinidae</taxon>
        <taxon>Rotaria</taxon>
    </lineage>
</organism>
<accession>A0A8S3DM83</accession>
<protein>
    <submittedName>
        <fullName evidence="2">Uncharacterized protein</fullName>
    </submittedName>
</protein>
<evidence type="ECO:0000313" key="4">
    <source>
        <dbReference type="Proteomes" id="UP000681967"/>
    </source>
</evidence>
<feature type="region of interest" description="Disordered" evidence="1">
    <location>
        <begin position="1"/>
        <end position="24"/>
    </location>
</feature>
<dbReference type="AlphaFoldDB" id="A0A8S3DM83"/>
<comment type="caution">
    <text evidence="2">The sequence shown here is derived from an EMBL/GenBank/DDBJ whole genome shotgun (WGS) entry which is preliminary data.</text>
</comment>
<evidence type="ECO:0000313" key="2">
    <source>
        <dbReference type="EMBL" id="CAF4986754.1"/>
    </source>
</evidence>
<dbReference type="EMBL" id="CAJOBJ010260250">
    <property type="protein sequence ID" value="CAF5111105.1"/>
    <property type="molecule type" value="Genomic_DNA"/>
</dbReference>
<evidence type="ECO:0000256" key="1">
    <source>
        <dbReference type="SAM" id="MobiDB-lite"/>
    </source>
</evidence>
<dbReference type="Proteomes" id="UP000681967">
    <property type="component" value="Unassembled WGS sequence"/>
</dbReference>
<feature type="non-terminal residue" evidence="2">
    <location>
        <position position="24"/>
    </location>
</feature>
<sequence>MAQQKPNGTGAVDLSLDDSRKQGT</sequence>
<proteinExistence type="predicted"/>
<reference evidence="2" key="1">
    <citation type="submission" date="2021-02" db="EMBL/GenBank/DDBJ databases">
        <authorList>
            <person name="Nowell W R."/>
        </authorList>
    </citation>
    <scope>NUCLEOTIDE SEQUENCE</scope>
</reference>
<dbReference type="EMBL" id="CAJOBH010200861">
    <property type="protein sequence ID" value="CAF4986754.1"/>
    <property type="molecule type" value="Genomic_DNA"/>
</dbReference>